<dbReference type="RefSeq" id="WP_295368642.1">
    <property type="nucleotide sequence ID" value="NZ_DYUC01000016.1"/>
</dbReference>
<gene>
    <name evidence="1" type="ORF">K8V01_01935</name>
</gene>
<comment type="caution">
    <text evidence="1">The sequence shown here is derived from an EMBL/GenBank/DDBJ whole genome shotgun (WGS) entry which is preliminary data.</text>
</comment>
<reference evidence="1" key="2">
    <citation type="submission" date="2021-09" db="EMBL/GenBank/DDBJ databases">
        <authorList>
            <person name="Gilroy R."/>
        </authorList>
    </citation>
    <scope>NUCLEOTIDE SEQUENCE</scope>
    <source>
        <strain evidence="1">CHK179-5677</strain>
    </source>
</reference>
<organism evidence="1 2">
    <name type="scientific">Pseudoflavonifractor capillosus</name>
    <dbReference type="NCBI Taxonomy" id="106588"/>
    <lineage>
        <taxon>Bacteria</taxon>
        <taxon>Bacillati</taxon>
        <taxon>Bacillota</taxon>
        <taxon>Clostridia</taxon>
        <taxon>Eubacteriales</taxon>
        <taxon>Oscillospiraceae</taxon>
        <taxon>Pseudoflavonifractor</taxon>
    </lineage>
</organism>
<proteinExistence type="predicted"/>
<sequence>MMVTMDGKQYRVRVKIRTLRRSFRIEEDDRSGMVKSGAYFRSIIGTYYDYAMEVEPDPAAPEEYDAFFEAISAPVESHTVTVPYGQGTMTYDAMVSSGEDTQRDKIGGVTRWTGLTVNFSARKPQRRPA</sequence>
<dbReference type="Proteomes" id="UP000760668">
    <property type="component" value="Unassembled WGS sequence"/>
</dbReference>
<name>A0A921MK72_9FIRM</name>
<dbReference type="AlphaFoldDB" id="A0A921MK72"/>
<dbReference type="EMBL" id="DYUC01000016">
    <property type="protein sequence ID" value="HJG85782.1"/>
    <property type="molecule type" value="Genomic_DNA"/>
</dbReference>
<reference evidence="1" key="1">
    <citation type="journal article" date="2021" name="PeerJ">
        <title>Extensive microbial diversity within the chicken gut microbiome revealed by metagenomics and culture.</title>
        <authorList>
            <person name="Gilroy R."/>
            <person name="Ravi A."/>
            <person name="Getino M."/>
            <person name="Pursley I."/>
            <person name="Horton D.L."/>
            <person name="Alikhan N.F."/>
            <person name="Baker D."/>
            <person name="Gharbi K."/>
            <person name="Hall N."/>
            <person name="Watson M."/>
            <person name="Adriaenssens E.M."/>
            <person name="Foster-Nyarko E."/>
            <person name="Jarju S."/>
            <person name="Secka A."/>
            <person name="Antonio M."/>
            <person name="Oren A."/>
            <person name="Chaudhuri R.R."/>
            <person name="La Ragione R."/>
            <person name="Hildebrand F."/>
            <person name="Pallen M.J."/>
        </authorList>
    </citation>
    <scope>NUCLEOTIDE SEQUENCE</scope>
    <source>
        <strain evidence="1">CHK179-5677</strain>
    </source>
</reference>
<evidence type="ECO:0000313" key="2">
    <source>
        <dbReference type="Proteomes" id="UP000760668"/>
    </source>
</evidence>
<protein>
    <submittedName>
        <fullName evidence="1">Uncharacterized protein</fullName>
    </submittedName>
</protein>
<accession>A0A921MK72</accession>
<evidence type="ECO:0000313" key="1">
    <source>
        <dbReference type="EMBL" id="HJG85782.1"/>
    </source>
</evidence>